<dbReference type="RefSeq" id="WP_022635751.1">
    <property type="nucleotide sequence ID" value="NZ_ASJR01000001.1"/>
</dbReference>
<protein>
    <recommendedName>
        <fullName evidence="3">DUF1805 domain-containing protein</fullName>
    </recommendedName>
</protein>
<gene>
    <name evidence="1" type="ORF">CALK_0192</name>
</gene>
<dbReference type="OrthoDB" id="8639008at2"/>
<keyword evidence="2" id="KW-1185">Reference proteome</keyword>
<comment type="caution">
    <text evidence="1">The sequence shown here is derived from an EMBL/GenBank/DDBJ whole genome shotgun (WGS) entry which is preliminary data.</text>
</comment>
<dbReference type="AlphaFoldDB" id="U7DEM5"/>
<organism evidence="1 2">
    <name type="scientific">Chitinivibrio alkaliphilus ACht1</name>
    <dbReference type="NCBI Taxonomy" id="1313304"/>
    <lineage>
        <taxon>Bacteria</taxon>
        <taxon>Pseudomonadati</taxon>
        <taxon>Fibrobacterota</taxon>
        <taxon>Chitinivibrionia</taxon>
        <taxon>Chitinivibrionales</taxon>
        <taxon>Chitinivibrionaceae</taxon>
        <taxon>Chitinivibrio</taxon>
    </lineage>
</organism>
<dbReference type="SUPFAM" id="SSF102891">
    <property type="entry name" value="Hypothetical protein Ta1206"/>
    <property type="match status" value="1"/>
</dbReference>
<evidence type="ECO:0008006" key="3">
    <source>
        <dbReference type="Google" id="ProtNLM"/>
    </source>
</evidence>
<name>U7DEM5_9BACT</name>
<dbReference type="EMBL" id="ASJR01000001">
    <property type="protein sequence ID" value="ERP39391.1"/>
    <property type="molecule type" value="Genomic_DNA"/>
</dbReference>
<dbReference type="InterPro" id="IPR036493">
    <property type="entry name" value="YunC_sf"/>
</dbReference>
<evidence type="ECO:0000313" key="1">
    <source>
        <dbReference type="EMBL" id="ERP39391.1"/>
    </source>
</evidence>
<reference evidence="1 2" key="1">
    <citation type="journal article" date="2013" name="Environ. Microbiol.">
        <title>Genome analysis of Chitinivibrio alkaliphilus gen. nov., sp. nov., a novel extremely haloalkaliphilic anaerobic chitinolytic bacterium from the candidate phylum Termite Group 3.</title>
        <authorList>
            <person name="Sorokin D.Y."/>
            <person name="Gumerov V.M."/>
            <person name="Rakitin A.L."/>
            <person name="Beletsky A.V."/>
            <person name="Damste J.S."/>
            <person name="Muyzer G."/>
            <person name="Mardanov A.V."/>
            <person name="Ravin N.V."/>
        </authorList>
    </citation>
    <scope>NUCLEOTIDE SEQUENCE [LARGE SCALE GENOMIC DNA]</scope>
    <source>
        <strain evidence="1 2">ACht1</strain>
    </source>
</reference>
<dbReference type="Gene3D" id="3.30.1980.10">
    <property type="entry name" value="Hypothetical protein YunC"/>
    <property type="match status" value="1"/>
</dbReference>
<dbReference type="InterPro" id="IPR014931">
    <property type="entry name" value="DUF1805"/>
</dbReference>
<accession>U7DEM5</accession>
<dbReference type="Pfam" id="PF08827">
    <property type="entry name" value="DUF1805"/>
    <property type="match status" value="1"/>
</dbReference>
<evidence type="ECO:0000313" key="2">
    <source>
        <dbReference type="Proteomes" id="UP000017148"/>
    </source>
</evidence>
<dbReference type="STRING" id="1313304.CALK_0192"/>
<dbReference type="Proteomes" id="UP000017148">
    <property type="component" value="Unassembled WGS sequence"/>
</dbReference>
<sequence length="88" mass="9510">MSNLRGFEKIRVDLALPLLMLRGRRGILACAYLNHHTAEVTGEAIALVRGVHSFEEMCSATVFACSTEAQKQGVFVGMTGAEALACLR</sequence>
<proteinExistence type="predicted"/>
<dbReference type="eggNOG" id="COG3377">
    <property type="taxonomic scope" value="Bacteria"/>
</dbReference>